<dbReference type="GO" id="GO:0004867">
    <property type="term" value="F:serine-type endopeptidase inhibitor activity"/>
    <property type="evidence" value="ECO:0007669"/>
    <property type="project" value="UniProtKB-KW"/>
</dbReference>
<feature type="signal peptide" evidence="5">
    <location>
        <begin position="1"/>
        <end position="24"/>
    </location>
</feature>
<evidence type="ECO:0000259" key="6">
    <source>
        <dbReference type="SMART" id="SM00093"/>
    </source>
</evidence>
<keyword evidence="2" id="KW-0646">Protease inhibitor</keyword>
<feature type="chain" id="PRO_5004104921" evidence="5">
    <location>
        <begin position="25"/>
        <end position="400"/>
    </location>
</feature>
<dbReference type="SUPFAM" id="SSF56574">
    <property type="entry name" value="Serpins"/>
    <property type="match status" value="1"/>
</dbReference>
<sequence length="400" mass="44955">MKQILAGLVGVVFVIHFSTKTVICLPEQSNAHQNALAGKLYNALAENKTANIFFSPFSISYALSALLMGTEGDAFKELQNALSLPPAEVDILKAVSARFTQVLKGDENMTVANGFFVDRNFEVKEKFLNHLKNDFHAESRVMNLSANPIDSTLQINKWVENKTSNIIKDLLPKEFIDKFTVAVLVNAVYFKSKWIHPFDKNETKVRPFYALDKVYETEMMLIRRKLNYKFSDDLQSHIILMPYVGNYRMVLLVPKETDGIVELDAKLKKGLEGNSTTFLDSFATDVEKTKLKLAVPKCKLEVKTDLKELLQKIGVKSIFTNGYLGKISDDPRLFVSDAVHKANLNIDEISTEAAAATGIGISNRTLYPRPITIKADRPFVFAIVHKVTKTIIFVGRLSHF</sequence>
<dbReference type="PANTHER" id="PTHR11461:SF211">
    <property type="entry name" value="GH10112P-RELATED"/>
    <property type="match status" value="1"/>
</dbReference>
<evidence type="ECO:0000256" key="4">
    <source>
        <dbReference type="RuleBase" id="RU000411"/>
    </source>
</evidence>
<dbReference type="SMART" id="SM00093">
    <property type="entry name" value="SERPIN"/>
    <property type="match status" value="1"/>
</dbReference>
<keyword evidence="5" id="KW-0732">Signal</keyword>
<evidence type="ECO:0000256" key="2">
    <source>
        <dbReference type="ARBA" id="ARBA00022690"/>
    </source>
</evidence>
<dbReference type="Gene3D" id="2.30.39.10">
    <property type="entry name" value="Alpha-1-antitrypsin, domain 1"/>
    <property type="match status" value="1"/>
</dbReference>
<dbReference type="EMBL" id="KC355227">
    <property type="protein sequence ID" value="AGK40927.1"/>
    <property type="molecule type" value="mRNA"/>
</dbReference>
<evidence type="ECO:0000313" key="7">
    <source>
        <dbReference type="EMBL" id="AGK40927.1"/>
    </source>
</evidence>
<dbReference type="InterPro" id="IPR036186">
    <property type="entry name" value="Serpin_sf"/>
</dbReference>
<proteinExistence type="evidence at transcript level"/>
<name>M9ZRP7_NILLU</name>
<dbReference type="CDD" id="cd00172">
    <property type="entry name" value="serpin"/>
    <property type="match status" value="1"/>
</dbReference>
<evidence type="ECO:0000256" key="3">
    <source>
        <dbReference type="ARBA" id="ARBA00022900"/>
    </source>
</evidence>
<evidence type="ECO:0000256" key="5">
    <source>
        <dbReference type="SAM" id="SignalP"/>
    </source>
</evidence>
<dbReference type="GO" id="GO:0005615">
    <property type="term" value="C:extracellular space"/>
    <property type="evidence" value="ECO:0007669"/>
    <property type="project" value="InterPro"/>
</dbReference>
<feature type="domain" description="Serpin" evidence="6">
    <location>
        <begin position="38"/>
        <end position="400"/>
    </location>
</feature>
<dbReference type="InterPro" id="IPR042185">
    <property type="entry name" value="Serpin_sf_2"/>
</dbReference>
<reference evidence="7" key="2">
    <citation type="journal article" date="2013" name="BMC Genomics">
        <title>The genome- and transcriptome-wide analysis of innate immunity in the brown planthopper, Nilaparvata lugens.</title>
        <authorList>
            <person name="Bao Y.Y."/>
            <person name="Qu L.Y."/>
            <person name="Zhao D."/>
            <person name="Chen L.B."/>
            <person name="Jin H.Y."/>
            <person name="Xu L.M."/>
            <person name="Cheng J.A."/>
            <person name="Zhang C.X."/>
        </authorList>
    </citation>
    <scope>NUCLEOTIDE SEQUENCE</scope>
</reference>
<dbReference type="PANTHER" id="PTHR11461">
    <property type="entry name" value="SERINE PROTEASE INHIBITOR, SERPIN"/>
    <property type="match status" value="1"/>
</dbReference>
<dbReference type="InterPro" id="IPR000215">
    <property type="entry name" value="Serpin_fam"/>
</dbReference>
<accession>M9ZRP7</accession>
<dbReference type="Pfam" id="PF00079">
    <property type="entry name" value="Serpin"/>
    <property type="match status" value="1"/>
</dbReference>
<protein>
    <submittedName>
        <fullName evidence="7">Serpin-3</fullName>
    </submittedName>
</protein>
<dbReference type="InterPro" id="IPR042178">
    <property type="entry name" value="Serpin_sf_1"/>
</dbReference>
<dbReference type="MEROPS" id="I04.064"/>
<comment type="similarity">
    <text evidence="1 4">Belongs to the serpin family.</text>
</comment>
<organism evidence="7">
    <name type="scientific">Nilaparvata lugens</name>
    <name type="common">Brown planthopper</name>
    <dbReference type="NCBI Taxonomy" id="108931"/>
    <lineage>
        <taxon>Eukaryota</taxon>
        <taxon>Metazoa</taxon>
        <taxon>Ecdysozoa</taxon>
        <taxon>Arthropoda</taxon>
        <taxon>Hexapoda</taxon>
        <taxon>Insecta</taxon>
        <taxon>Pterygota</taxon>
        <taxon>Neoptera</taxon>
        <taxon>Paraneoptera</taxon>
        <taxon>Hemiptera</taxon>
        <taxon>Auchenorrhyncha</taxon>
        <taxon>Fulgoroidea</taxon>
        <taxon>Delphacidae</taxon>
        <taxon>Delphacinae</taxon>
        <taxon>Nilaparvata</taxon>
    </lineage>
</organism>
<dbReference type="PROSITE" id="PS00284">
    <property type="entry name" value="SERPIN"/>
    <property type="match status" value="1"/>
</dbReference>
<evidence type="ECO:0000256" key="1">
    <source>
        <dbReference type="ARBA" id="ARBA00009500"/>
    </source>
</evidence>
<dbReference type="InterPro" id="IPR023795">
    <property type="entry name" value="Serpin_CS"/>
</dbReference>
<reference evidence="7" key="1">
    <citation type="submission" date="2012-12" db="EMBL/GenBank/DDBJ databases">
        <authorList>
            <person name="Bao Y.-Y."/>
            <person name="Zhang C.-X."/>
        </authorList>
    </citation>
    <scope>NUCLEOTIDE SEQUENCE</scope>
</reference>
<dbReference type="OrthoDB" id="671595at2759"/>
<dbReference type="Gene3D" id="3.30.497.10">
    <property type="entry name" value="Antithrombin, subunit I, domain 2"/>
    <property type="match status" value="1"/>
</dbReference>
<dbReference type="InterPro" id="IPR023796">
    <property type="entry name" value="Serpin_dom"/>
</dbReference>
<dbReference type="AlphaFoldDB" id="M9ZRP7"/>
<keyword evidence="3" id="KW-0722">Serine protease inhibitor</keyword>